<keyword evidence="4" id="KW-1003">Cell membrane</keyword>
<dbReference type="InterPro" id="IPR005828">
    <property type="entry name" value="MFS_sugar_transport-like"/>
</dbReference>
<keyword evidence="8 11" id="KW-0472">Membrane</keyword>
<sequence length="457" mass="47614">MTSDIYSKTSQRRVAAACIIGNFLEYFDFALYGFFAVAIGAAFFPGESASVQLLSSLAVFGVAFVVRPLGGLVFGLIGDRRGRRTSLSLSIVLMGLATALIGVLPTYAQVGILAPVLLVLLRCVQGMSVGGEWGASSAYLIETAAPGRRGVRGSYPSMAAALGLVGGGLLALLFGAVLSEGALASWGWRVPFLLALPLAVVGLYIRRQLEDTPVFQALESAGGRPRAVWRDAFSRHHAKALLITFCFSWICGVGLYYLGSYVVNYLSTTVELPRTEAVLLASLGLAVYAVLCPIAGRLSDRFGRRRTVLFGCLGHAVLGIPVFVVLSGGNPVLVVLALVVYAVFQAPINANTSLILIEMFPASTRLTAGSVGFNLGVGAPSGFGPLIGAALVVGTGLDFAPGFFLAGVAVVCGLILWRLLPETAGRDLLIEHDATQDAPRATAAAAAAASREVASSS</sequence>
<feature type="transmembrane region" description="Helical" evidence="11">
    <location>
        <begin position="371"/>
        <end position="393"/>
    </location>
</feature>
<keyword evidence="7 11" id="KW-1133">Transmembrane helix</keyword>
<dbReference type="Pfam" id="PF00083">
    <property type="entry name" value="Sugar_tr"/>
    <property type="match status" value="1"/>
</dbReference>
<dbReference type="OrthoDB" id="3768022at2"/>
<dbReference type="GO" id="GO:0015293">
    <property type="term" value="F:symporter activity"/>
    <property type="evidence" value="ECO:0007669"/>
    <property type="project" value="UniProtKB-KW"/>
</dbReference>
<feature type="transmembrane region" description="Helical" evidence="11">
    <location>
        <begin position="332"/>
        <end position="350"/>
    </location>
</feature>
<dbReference type="EMBL" id="FNCF01000003">
    <property type="protein sequence ID" value="SDG34011.1"/>
    <property type="molecule type" value="Genomic_DNA"/>
</dbReference>
<feature type="transmembrane region" description="Helical" evidence="11">
    <location>
        <begin position="399"/>
        <end position="420"/>
    </location>
</feature>
<dbReference type="PROSITE" id="PS50850">
    <property type="entry name" value="MFS"/>
    <property type="match status" value="1"/>
</dbReference>
<feature type="transmembrane region" description="Helical" evidence="11">
    <location>
        <begin position="240"/>
        <end position="258"/>
    </location>
</feature>
<dbReference type="Gene3D" id="1.20.1250.20">
    <property type="entry name" value="MFS general substrate transporter like domains"/>
    <property type="match status" value="2"/>
</dbReference>
<protein>
    <recommendedName>
        <fullName evidence="10">Putative proline/betaine transporter</fullName>
    </recommendedName>
</protein>
<dbReference type="GO" id="GO:0005886">
    <property type="term" value="C:plasma membrane"/>
    <property type="evidence" value="ECO:0007669"/>
    <property type="project" value="UniProtKB-SubCell"/>
</dbReference>
<keyword evidence="14" id="KW-1185">Reference proteome</keyword>
<dbReference type="FunFam" id="1.20.1250.20:FF:000001">
    <property type="entry name" value="Dicarboxylate MFS transporter"/>
    <property type="match status" value="1"/>
</dbReference>
<feature type="transmembrane region" description="Helical" evidence="11">
    <location>
        <begin position="89"/>
        <end position="110"/>
    </location>
</feature>
<dbReference type="InterPro" id="IPR020846">
    <property type="entry name" value="MFS_dom"/>
</dbReference>
<evidence type="ECO:0000256" key="1">
    <source>
        <dbReference type="ARBA" id="ARBA00004651"/>
    </source>
</evidence>
<dbReference type="AlphaFoldDB" id="A0A1G7TFP1"/>
<name>A0A1G7TFP1_9ACTN</name>
<reference evidence="14" key="1">
    <citation type="submission" date="2016-10" db="EMBL/GenBank/DDBJ databases">
        <authorList>
            <person name="Varghese N."/>
            <person name="Submissions S."/>
        </authorList>
    </citation>
    <scope>NUCLEOTIDE SEQUENCE [LARGE SCALE GENOMIC DNA]</scope>
    <source>
        <strain evidence="14">DSM 44526</strain>
    </source>
</reference>
<dbReference type="Pfam" id="PF07690">
    <property type="entry name" value="MFS_1"/>
    <property type="match status" value="1"/>
</dbReference>
<proteinExistence type="inferred from homology"/>
<organism evidence="13 14">
    <name type="scientific">Klenkia brasiliensis</name>
    <dbReference type="NCBI Taxonomy" id="333142"/>
    <lineage>
        <taxon>Bacteria</taxon>
        <taxon>Bacillati</taxon>
        <taxon>Actinomycetota</taxon>
        <taxon>Actinomycetes</taxon>
        <taxon>Geodermatophilales</taxon>
        <taxon>Geodermatophilaceae</taxon>
        <taxon>Klenkia</taxon>
    </lineage>
</organism>
<feature type="transmembrane region" description="Helical" evidence="11">
    <location>
        <begin position="14"/>
        <end position="44"/>
    </location>
</feature>
<comment type="function">
    <text evidence="9">May be a proton symporter involved in the uptake of osmolytes such as proline and glycine betaine.</text>
</comment>
<feature type="transmembrane region" description="Helical" evidence="11">
    <location>
        <begin position="278"/>
        <end position="296"/>
    </location>
</feature>
<dbReference type="PANTHER" id="PTHR43528">
    <property type="entry name" value="ALPHA-KETOGLUTARATE PERMEASE"/>
    <property type="match status" value="1"/>
</dbReference>
<dbReference type="InterPro" id="IPR005829">
    <property type="entry name" value="Sugar_transporter_CS"/>
</dbReference>
<dbReference type="InterPro" id="IPR036259">
    <property type="entry name" value="MFS_trans_sf"/>
</dbReference>
<evidence type="ECO:0000256" key="5">
    <source>
        <dbReference type="ARBA" id="ARBA00022692"/>
    </source>
</evidence>
<feature type="transmembrane region" description="Helical" evidence="11">
    <location>
        <begin position="308"/>
        <end position="326"/>
    </location>
</feature>
<dbReference type="PROSITE" id="PS00216">
    <property type="entry name" value="SUGAR_TRANSPORT_1"/>
    <property type="match status" value="1"/>
</dbReference>
<dbReference type="RefSeq" id="WP_091062776.1">
    <property type="nucleotide sequence ID" value="NZ_FNCF01000003.1"/>
</dbReference>
<evidence type="ECO:0000256" key="11">
    <source>
        <dbReference type="SAM" id="Phobius"/>
    </source>
</evidence>
<evidence type="ECO:0000256" key="2">
    <source>
        <dbReference type="ARBA" id="ARBA00008240"/>
    </source>
</evidence>
<evidence type="ECO:0000256" key="8">
    <source>
        <dbReference type="ARBA" id="ARBA00023136"/>
    </source>
</evidence>
<dbReference type="SUPFAM" id="SSF103473">
    <property type="entry name" value="MFS general substrate transporter"/>
    <property type="match status" value="1"/>
</dbReference>
<comment type="subcellular location">
    <subcellularLocation>
        <location evidence="1">Cell membrane</location>
        <topology evidence="1">Multi-pass membrane protein</topology>
    </subcellularLocation>
</comment>
<dbReference type="PANTHER" id="PTHR43528:SF1">
    <property type="entry name" value="ALPHA-KETOGLUTARATE PERMEASE"/>
    <property type="match status" value="1"/>
</dbReference>
<dbReference type="InterPro" id="IPR051084">
    <property type="entry name" value="H+-coupled_symporters"/>
</dbReference>
<feature type="transmembrane region" description="Helical" evidence="11">
    <location>
        <begin position="56"/>
        <end position="77"/>
    </location>
</feature>
<evidence type="ECO:0000256" key="7">
    <source>
        <dbReference type="ARBA" id="ARBA00022989"/>
    </source>
</evidence>
<feature type="transmembrane region" description="Helical" evidence="11">
    <location>
        <begin position="116"/>
        <end position="141"/>
    </location>
</feature>
<dbReference type="Proteomes" id="UP000198863">
    <property type="component" value="Unassembled WGS sequence"/>
</dbReference>
<accession>A0A1G7TFP1</accession>
<evidence type="ECO:0000259" key="12">
    <source>
        <dbReference type="PROSITE" id="PS50850"/>
    </source>
</evidence>
<comment type="similarity">
    <text evidence="2">Belongs to the major facilitator superfamily. Metabolite:H+ Symporter (MHS) family (TC 2.A.1.6) family.</text>
</comment>
<evidence type="ECO:0000256" key="10">
    <source>
        <dbReference type="ARBA" id="ARBA00039918"/>
    </source>
</evidence>
<evidence type="ECO:0000256" key="6">
    <source>
        <dbReference type="ARBA" id="ARBA00022847"/>
    </source>
</evidence>
<keyword evidence="3" id="KW-0813">Transport</keyword>
<evidence type="ECO:0000313" key="14">
    <source>
        <dbReference type="Proteomes" id="UP000198863"/>
    </source>
</evidence>
<keyword evidence="6" id="KW-0769">Symport</keyword>
<evidence type="ECO:0000256" key="4">
    <source>
        <dbReference type="ARBA" id="ARBA00022475"/>
    </source>
</evidence>
<evidence type="ECO:0000256" key="3">
    <source>
        <dbReference type="ARBA" id="ARBA00022448"/>
    </source>
</evidence>
<evidence type="ECO:0000256" key="9">
    <source>
        <dbReference type="ARBA" id="ARBA00037295"/>
    </source>
</evidence>
<feature type="transmembrane region" description="Helical" evidence="11">
    <location>
        <begin position="153"/>
        <end position="174"/>
    </location>
</feature>
<feature type="domain" description="Major facilitator superfamily (MFS) profile" evidence="12">
    <location>
        <begin position="14"/>
        <end position="424"/>
    </location>
</feature>
<feature type="transmembrane region" description="Helical" evidence="11">
    <location>
        <begin position="186"/>
        <end position="205"/>
    </location>
</feature>
<dbReference type="InterPro" id="IPR011701">
    <property type="entry name" value="MFS"/>
</dbReference>
<dbReference type="PROSITE" id="PS00217">
    <property type="entry name" value="SUGAR_TRANSPORT_2"/>
    <property type="match status" value="1"/>
</dbReference>
<keyword evidence="5 11" id="KW-0812">Transmembrane</keyword>
<gene>
    <name evidence="13" type="ORF">SAMN05660324_2456</name>
</gene>
<evidence type="ECO:0000313" key="13">
    <source>
        <dbReference type="EMBL" id="SDG34011.1"/>
    </source>
</evidence>